<organism evidence="4 5">
    <name type="scientific">Triparma retinervis</name>
    <dbReference type="NCBI Taxonomy" id="2557542"/>
    <lineage>
        <taxon>Eukaryota</taxon>
        <taxon>Sar</taxon>
        <taxon>Stramenopiles</taxon>
        <taxon>Ochrophyta</taxon>
        <taxon>Bolidophyceae</taxon>
        <taxon>Parmales</taxon>
        <taxon>Triparmaceae</taxon>
        <taxon>Triparma</taxon>
    </lineage>
</organism>
<dbReference type="PROSITE" id="PS00640">
    <property type="entry name" value="THIOL_PROTEASE_ASN"/>
    <property type="match status" value="1"/>
</dbReference>
<dbReference type="GO" id="GO:0006508">
    <property type="term" value="P:proteolysis"/>
    <property type="evidence" value="ECO:0007669"/>
    <property type="project" value="InterPro"/>
</dbReference>
<evidence type="ECO:0000259" key="3">
    <source>
        <dbReference type="SMART" id="SM00645"/>
    </source>
</evidence>
<dbReference type="Pfam" id="PF00112">
    <property type="entry name" value="Peptidase_C1"/>
    <property type="match status" value="1"/>
</dbReference>
<dbReference type="OrthoDB" id="190265at2759"/>
<gene>
    <name evidence="4" type="ORF">TrRE_jg6607</name>
</gene>
<keyword evidence="2" id="KW-0865">Zymogen</keyword>
<comment type="similarity">
    <text evidence="1">Belongs to the peptidase C1 family.</text>
</comment>
<evidence type="ECO:0000313" key="5">
    <source>
        <dbReference type="Proteomes" id="UP001165082"/>
    </source>
</evidence>
<evidence type="ECO:0000313" key="4">
    <source>
        <dbReference type="EMBL" id="GMI35741.1"/>
    </source>
</evidence>
<dbReference type="AlphaFoldDB" id="A0A9W7G841"/>
<dbReference type="InterPro" id="IPR013128">
    <property type="entry name" value="Peptidase_C1A"/>
</dbReference>
<dbReference type="PANTHER" id="PTHR12411">
    <property type="entry name" value="CYSTEINE PROTEASE FAMILY C1-RELATED"/>
    <property type="match status" value="1"/>
</dbReference>
<feature type="domain" description="Peptidase C1A papain C-terminal" evidence="3">
    <location>
        <begin position="46"/>
        <end position="295"/>
    </location>
</feature>
<reference evidence="4" key="1">
    <citation type="submission" date="2022-07" db="EMBL/GenBank/DDBJ databases">
        <title>Genome analysis of Parmales, a sister group of diatoms, reveals the evolutionary specialization of diatoms from phago-mixotrophs to photoautotrophs.</title>
        <authorList>
            <person name="Ban H."/>
            <person name="Sato S."/>
            <person name="Yoshikawa S."/>
            <person name="Kazumasa Y."/>
            <person name="Nakamura Y."/>
            <person name="Ichinomiya M."/>
            <person name="Saitoh K."/>
            <person name="Sato N."/>
            <person name="Blanc-Mathieu R."/>
            <person name="Endo H."/>
            <person name="Kuwata A."/>
            <person name="Ogata H."/>
        </authorList>
    </citation>
    <scope>NUCLEOTIDE SEQUENCE</scope>
</reference>
<evidence type="ECO:0000256" key="2">
    <source>
        <dbReference type="ARBA" id="ARBA00023145"/>
    </source>
</evidence>
<keyword evidence="5" id="KW-1185">Reference proteome</keyword>
<dbReference type="FunFam" id="3.90.70.10:FF:000117">
    <property type="entry name" value="Probable papain cysteine protease"/>
    <property type="match status" value="1"/>
</dbReference>
<dbReference type="PRINTS" id="PR00705">
    <property type="entry name" value="PAPAIN"/>
</dbReference>
<dbReference type="Proteomes" id="UP001165082">
    <property type="component" value="Unassembled WGS sequence"/>
</dbReference>
<sequence length="338" mass="36501">MKLLSLLLASTASAAYVSEFKEMPDHTVKDDYSKPLPHTYVNSDDLPDAFTWADIDGVSYLTKSLNQHIPQYCGSCWAHGALSALGDRIKIARGASASVDINLSIQYILNNAGSMAGSCYGGSATGTYEYVKKSGFVPYDSCQPYIACSSDSSIGFCGSVDTTPSDINTCRTCSTFGVDCAAIDQFPNATIAEYGTVTGADNMKSEIFARGPIACGVNAEPLLDYAGGVFSDDAIRDKLVNHIISIVGWGTDSDSGEQYWIVRNSWGEYWGEMGYFRLAMGSNQLGIESECSWAVPGTFTEQNFPCFEDGSNCGDSAQGRFIDPSDDLSIIDERLRKF</sequence>
<dbReference type="GO" id="GO:0008234">
    <property type="term" value="F:cysteine-type peptidase activity"/>
    <property type="evidence" value="ECO:0007669"/>
    <property type="project" value="InterPro"/>
</dbReference>
<dbReference type="Gene3D" id="3.90.70.10">
    <property type="entry name" value="Cysteine proteinases"/>
    <property type="match status" value="1"/>
</dbReference>
<dbReference type="EMBL" id="BRXZ01007907">
    <property type="protein sequence ID" value="GMI35741.1"/>
    <property type="molecule type" value="Genomic_DNA"/>
</dbReference>
<dbReference type="SMART" id="SM00645">
    <property type="entry name" value="Pept_C1"/>
    <property type="match status" value="1"/>
</dbReference>
<dbReference type="SUPFAM" id="SSF54001">
    <property type="entry name" value="Cysteine proteinases"/>
    <property type="match status" value="1"/>
</dbReference>
<evidence type="ECO:0000256" key="1">
    <source>
        <dbReference type="ARBA" id="ARBA00008455"/>
    </source>
</evidence>
<accession>A0A9W7G841</accession>
<name>A0A9W7G841_9STRA</name>
<proteinExistence type="inferred from homology"/>
<dbReference type="InterPro" id="IPR000668">
    <property type="entry name" value="Peptidase_C1A_C"/>
</dbReference>
<protein>
    <recommendedName>
        <fullName evidence="3">Peptidase C1A papain C-terminal domain-containing protein</fullName>
    </recommendedName>
</protein>
<comment type="caution">
    <text evidence="4">The sequence shown here is derived from an EMBL/GenBank/DDBJ whole genome shotgun (WGS) entry which is preliminary data.</text>
</comment>
<dbReference type="InterPro" id="IPR038765">
    <property type="entry name" value="Papain-like_cys_pep_sf"/>
</dbReference>
<dbReference type="InterPro" id="IPR025661">
    <property type="entry name" value="Pept_asp_AS"/>
</dbReference>